<dbReference type="InterPro" id="IPR009839">
    <property type="entry name" value="SseB_N"/>
</dbReference>
<dbReference type="RefSeq" id="WP_289470133.1">
    <property type="nucleotide sequence ID" value="NZ_JAUCMM010000004.1"/>
</dbReference>
<organism evidence="3 4">
    <name type="scientific">Curtobacterium subtropicum</name>
    <dbReference type="NCBI Taxonomy" id="3055138"/>
    <lineage>
        <taxon>Bacteria</taxon>
        <taxon>Bacillati</taxon>
        <taxon>Actinomycetota</taxon>
        <taxon>Actinomycetes</taxon>
        <taxon>Micrococcales</taxon>
        <taxon>Microbacteriaceae</taxon>
        <taxon>Curtobacterium</taxon>
    </lineage>
</organism>
<dbReference type="EMBL" id="JAUCMM010000004">
    <property type="protein sequence ID" value="MDM7888512.1"/>
    <property type="molecule type" value="Genomic_DNA"/>
</dbReference>
<sequence length="149" mass="15402">MSSSDTSGSAFGPGAGKTESPAGALRRRMASSAQRFLGSAAWVPWKPAGDPEGGSIAHVMIRDLPFVPVFTDPAQLTEGVPGTEARPVRMAELVTAVPEEFGIVVDPTSAEDANFLHADVLAGIRAQMRGEVPGDDDADDAEGSEPARG</sequence>
<evidence type="ECO:0000313" key="4">
    <source>
        <dbReference type="Proteomes" id="UP001235720"/>
    </source>
</evidence>
<gene>
    <name evidence="3" type="ORF">QUG98_08590</name>
</gene>
<feature type="region of interest" description="Disordered" evidence="1">
    <location>
        <begin position="1"/>
        <end position="27"/>
    </location>
</feature>
<evidence type="ECO:0000256" key="1">
    <source>
        <dbReference type="SAM" id="MobiDB-lite"/>
    </source>
</evidence>
<evidence type="ECO:0000313" key="3">
    <source>
        <dbReference type="EMBL" id="MDM7888512.1"/>
    </source>
</evidence>
<accession>A0ABT7THU7</accession>
<evidence type="ECO:0000259" key="2">
    <source>
        <dbReference type="Pfam" id="PF07179"/>
    </source>
</evidence>
<proteinExistence type="predicted"/>
<feature type="compositionally biased region" description="Acidic residues" evidence="1">
    <location>
        <begin position="133"/>
        <end position="143"/>
    </location>
</feature>
<name>A0ABT7THU7_9MICO</name>
<protein>
    <submittedName>
        <fullName evidence="3">SseB family protein</fullName>
    </submittedName>
</protein>
<feature type="domain" description="SseB protein N-terminal" evidence="2">
    <location>
        <begin position="34"/>
        <end position="115"/>
    </location>
</feature>
<comment type="caution">
    <text evidence="3">The sequence shown here is derived from an EMBL/GenBank/DDBJ whole genome shotgun (WGS) entry which is preliminary data.</text>
</comment>
<keyword evidence="4" id="KW-1185">Reference proteome</keyword>
<dbReference type="Pfam" id="PF07179">
    <property type="entry name" value="SseB"/>
    <property type="match status" value="1"/>
</dbReference>
<feature type="region of interest" description="Disordered" evidence="1">
    <location>
        <begin position="127"/>
        <end position="149"/>
    </location>
</feature>
<reference evidence="3 4" key="1">
    <citation type="submission" date="2023-06" db="EMBL/GenBank/DDBJ databases">
        <authorList>
            <person name="Feng G."/>
            <person name="Li J."/>
            <person name="Zhu H."/>
        </authorList>
    </citation>
    <scope>NUCLEOTIDE SEQUENCE [LARGE SCALE GENOMIC DNA]</scope>
    <source>
        <strain evidence="3 4">RHCJP20</strain>
    </source>
</reference>
<dbReference type="Proteomes" id="UP001235720">
    <property type="component" value="Unassembled WGS sequence"/>
</dbReference>